<dbReference type="RefSeq" id="WP_130614366.1">
    <property type="nucleotide sequence ID" value="NZ_AP019400.1"/>
</dbReference>
<evidence type="ECO:0000256" key="5">
    <source>
        <dbReference type="ARBA" id="ARBA00022989"/>
    </source>
</evidence>
<dbReference type="AlphaFoldDB" id="A0A3T1DC08"/>
<keyword evidence="6 7" id="KW-0472">Membrane</keyword>
<evidence type="ECO:0000256" key="7">
    <source>
        <dbReference type="RuleBase" id="RU363032"/>
    </source>
</evidence>
<keyword evidence="2 7" id="KW-0813">Transport</keyword>
<evidence type="ECO:0000313" key="10">
    <source>
        <dbReference type="Proteomes" id="UP000289856"/>
    </source>
</evidence>
<dbReference type="GO" id="GO:0005886">
    <property type="term" value="C:plasma membrane"/>
    <property type="evidence" value="ECO:0007669"/>
    <property type="project" value="UniProtKB-SubCell"/>
</dbReference>
<dbReference type="Gene3D" id="1.10.3720.10">
    <property type="entry name" value="MetI-like"/>
    <property type="match status" value="1"/>
</dbReference>
<evidence type="ECO:0000256" key="3">
    <source>
        <dbReference type="ARBA" id="ARBA00022475"/>
    </source>
</evidence>
<proteinExistence type="inferred from homology"/>
<evidence type="ECO:0000256" key="1">
    <source>
        <dbReference type="ARBA" id="ARBA00004651"/>
    </source>
</evidence>
<protein>
    <submittedName>
        <fullName evidence="9">Peptide ABC transporter permease</fullName>
    </submittedName>
</protein>
<dbReference type="SUPFAM" id="SSF161098">
    <property type="entry name" value="MetI-like"/>
    <property type="match status" value="1"/>
</dbReference>
<keyword evidence="5 7" id="KW-1133">Transmembrane helix</keyword>
<sequence>MRIWISLFRAVVIIFSVGVLIFLLMRALPVDPLATLAGGKSANPELIAELRAQFGLDQPLFAQLGDWLFKLLQGDFGISIQTRQNVLTMIGNYLPITLQLLLGSLIVIFLISVPLGVWAGANQGGRLDQLLSSLSMLFGVVPIFFSGILVIQLFGTTLNWLPTFGEGEPGWDRVVHLLLPCLLLGLQAGSSLTRMVRSSVAEAMDQSYIRLAAAKGAGRLRIVWVHAFRASWMTIVSITAMNAGYLLVQAVLVEYTFGISGFGSIMIKAAQESDYNVVQACALVVSAVFVAANTLADWLHPWIDPRLGEREENEL</sequence>
<accession>A0A3T1DC08</accession>
<comment type="subcellular location">
    <subcellularLocation>
        <location evidence="1 7">Cell membrane</location>
        <topology evidence="1 7">Multi-pass membrane protein</topology>
    </subcellularLocation>
</comment>
<gene>
    <name evidence="9" type="ORF">KCTCHS21_49730</name>
</gene>
<dbReference type="Pfam" id="PF00528">
    <property type="entry name" value="BPD_transp_1"/>
    <property type="match status" value="1"/>
</dbReference>
<dbReference type="Proteomes" id="UP000289856">
    <property type="component" value="Chromosome"/>
</dbReference>
<keyword evidence="3" id="KW-1003">Cell membrane</keyword>
<reference evidence="9 10" key="1">
    <citation type="submission" date="2019-01" db="EMBL/GenBank/DDBJ databases">
        <title>Complete genome sequence of Cohnella hallensis HS21 isolated from Korean fir (Abies koreana) rhizospheric soil.</title>
        <authorList>
            <person name="Jiang L."/>
            <person name="Kang S.W."/>
            <person name="Kim S."/>
            <person name="Jung J."/>
            <person name="Kim C.Y."/>
            <person name="Kim D.H."/>
            <person name="Kim S.W."/>
            <person name="Lee J."/>
        </authorList>
    </citation>
    <scope>NUCLEOTIDE SEQUENCE [LARGE SCALE GENOMIC DNA]</scope>
    <source>
        <strain evidence="9 10">HS21</strain>
    </source>
</reference>
<dbReference type="InterPro" id="IPR045621">
    <property type="entry name" value="BPD_transp_1_N"/>
</dbReference>
<organism evidence="9 10">
    <name type="scientific">Cohnella abietis</name>
    <dbReference type="NCBI Taxonomy" id="2507935"/>
    <lineage>
        <taxon>Bacteria</taxon>
        <taxon>Bacillati</taxon>
        <taxon>Bacillota</taxon>
        <taxon>Bacilli</taxon>
        <taxon>Bacillales</taxon>
        <taxon>Paenibacillaceae</taxon>
        <taxon>Cohnella</taxon>
    </lineage>
</organism>
<name>A0A3T1DC08_9BACL</name>
<feature type="transmembrane region" description="Helical" evidence="7">
    <location>
        <begin position="246"/>
        <end position="265"/>
    </location>
</feature>
<keyword evidence="4 7" id="KW-0812">Transmembrane</keyword>
<dbReference type="KEGG" id="cohn:KCTCHS21_49730"/>
<comment type="similarity">
    <text evidence="7">Belongs to the binding-protein-dependent transport system permease family.</text>
</comment>
<feature type="domain" description="ABC transmembrane type-1" evidence="8">
    <location>
        <begin position="94"/>
        <end position="296"/>
    </location>
</feature>
<dbReference type="PROSITE" id="PS50928">
    <property type="entry name" value="ABC_TM1"/>
    <property type="match status" value="1"/>
</dbReference>
<dbReference type="InterPro" id="IPR000515">
    <property type="entry name" value="MetI-like"/>
</dbReference>
<feature type="transmembrane region" description="Helical" evidence="7">
    <location>
        <begin position="130"/>
        <end position="154"/>
    </location>
</feature>
<dbReference type="GO" id="GO:0055085">
    <property type="term" value="P:transmembrane transport"/>
    <property type="evidence" value="ECO:0007669"/>
    <property type="project" value="InterPro"/>
</dbReference>
<feature type="transmembrane region" description="Helical" evidence="7">
    <location>
        <begin position="96"/>
        <end position="118"/>
    </location>
</feature>
<dbReference type="CDD" id="cd06261">
    <property type="entry name" value="TM_PBP2"/>
    <property type="match status" value="1"/>
</dbReference>
<keyword evidence="10" id="KW-1185">Reference proteome</keyword>
<dbReference type="EMBL" id="AP019400">
    <property type="protein sequence ID" value="BBI35574.1"/>
    <property type="molecule type" value="Genomic_DNA"/>
</dbReference>
<evidence type="ECO:0000256" key="2">
    <source>
        <dbReference type="ARBA" id="ARBA00022448"/>
    </source>
</evidence>
<evidence type="ECO:0000256" key="4">
    <source>
        <dbReference type="ARBA" id="ARBA00022692"/>
    </source>
</evidence>
<dbReference type="OrthoDB" id="24153at2"/>
<feature type="transmembrane region" description="Helical" evidence="7">
    <location>
        <begin position="277"/>
        <end position="296"/>
    </location>
</feature>
<dbReference type="InterPro" id="IPR035906">
    <property type="entry name" value="MetI-like_sf"/>
</dbReference>
<dbReference type="Pfam" id="PF19300">
    <property type="entry name" value="BPD_transp_1_N"/>
    <property type="match status" value="1"/>
</dbReference>
<feature type="transmembrane region" description="Helical" evidence="7">
    <location>
        <begin position="7"/>
        <end position="28"/>
    </location>
</feature>
<evidence type="ECO:0000259" key="8">
    <source>
        <dbReference type="PROSITE" id="PS50928"/>
    </source>
</evidence>
<evidence type="ECO:0000256" key="6">
    <source>
        <dbReference type="ARBA" id="ARBA00023136"/>
    </source>
</evidence>
<evidence type="ECO:0000313" key="9">
    <source>
        <dbReference type="EMBL" id="BBI35574.1"/>
    </source>
</evidence>
<dbReference type="PANTHER" id="PTHR43163">
    <property type="entry name" value="DIPEPTIDE TRANSPORT SYSTEM PERMEASE PROTEIN DPPB-RELATED"/>
    <property type="match status" value="1"/>
</dbReference>
<dbReference type="PANTHER" id="PTHR43163:SF6">
    <property type="entry name" value="DIPEPTIDE TRANSPORT SYSTEM PERMEASE PROTEIN DPPB-RELATED"/>
    <property type="match status" value="1"/>
</dbReference>